<name>A0A0I9UQS3_9MYCO</name>
<dbReference type="Gene3D" id="1.10.1200.10">
    <property type="entry name" value="ACP-like"/>
    <property type="match status" value="1"/>
</dbReference>
<feature type="domain" description="Carrier" evidence="1">
    <location>
        <begin position="2"/>
        <end position="71"/>
    </location>
</feature>
<dbReference type="Proteomes" id="UP000036334">
    <property type="component" value="Unassembled WGS sequence"/>
</dbReference>
<dbReference type="InterPro" id="IPR036736">
    <property type="entry name" value="ACP-like_sf"/>
</dbReference>
<accession>A0A0I9UQS3</accession>
<evidence type="ECO:0000313" key="2">
    <source>
        <dbReference type="EMBL" id="KLO37461.1"/>
    </source>
</evidence>
<dbReference type="SUPFAM" id="SSF47336">
    <property type="entry name" value="ACP-like"/>
    <property type="match status" value="1"/>
</dbReference>
<gene>
    <name evidence="2" type="ORF">ABH38_08690</name>
</gene>
<dbReference type="NCBIfam" id="NF004533">
    <property type="entry name" value="PRK05883.1"/>
    <property type="match status" value="1"/>
</dbReference>
<dbReference type="EMBL" id="LDPR01000005">
    <property type="protein sequence ID" value="KLO37461.1"/>
    <property type="molecule type" value="Genomic_DNA"/>
</dbReference>
<comment type="caution">
    <text evidence="2">The sequence shown here is derived from an EMBL/GenBank/DDBJ whole genome shotgun (WGS) entry which is preliminary data.</text>
</comment>
<dbReference type="OrthoDB" id="4742015at2"/>
<dbReference type="AlphaFoldDB" id="A0A0I9UQS3"/>
<protein>
    <recommendedName>
        <fullName evidence="1">Carrier domain-containing protein</fullName>
    </recommendedName>
</protein>
<evidence type="ECO:0000313" key="3">
    <source>
        <dbReference type="Proteomes" id="UP000036334"/>
    </source>
</evidence>
<dbReference type="Pfam" id="PF00550">
    <property type="entry name" value="PP-binding"/>
    <property type="match status" value="1"/>
</dbReference>
<sequence length="71" mass="7626">MAATTDVEKELLGIVRNDLGVDLPVIDGSSRLIVDLGLDSVAFAVALVAIEERFGVQLSEKELMNARRSPT</sequence>
<reference evidence="2 3" key="1">
    <citation type="submission" date="2015-05" db="EMBL/GenBank/DDBJ databases">
        <title>Genome sequence of Mycobacterium haemophilum.</title>
        <authorList>
            <person name="Greninger A.L."/>
            <person name="Cunningham G."/>
            <person name="Miller S."/>
        </authorList>
    </citation>
    <scope>NUCLEOTIDE SEQUENCE [LARGE SCALE GENOMIC DNA]</scope>
    <source>
        <strain evidence="3">UC1</strain>
    </source>
</reference>
<proteinExistence type="predicted"/>
<keyword evidence="3" id="KW-1185">Reference proteome</keyword>
<dbReference type="RefSeq" id="WP_047315754.1">
    <property type="nucleotide sequence ID" value="NZ_LDPQ01000016.1"/>
</dbReference>
<dbReference type="PROSITE" id="PS50075">
    <property type="entry name" value="CARRIER"/>
    <property type="match status" value="1"/>
</dbReference>
<dbReference type="PATRIC" id="fig|29311.18.peg.1408"/>
<dbReference type="InterPro" id="IPR009081">
    <property type="entry name" value="PP-bd_ACP"/>
</dbReference>
<evidence type="ECO:0000259" key="1">
    <source>
        <dbReference type="PROSITE" id="PS50075"/>
    </source>
</evidence>
<organism evidence="2 3">
    <name type="scientific">Mycobacterium haemophilum</name>
    <dbReference type="NCBI Taxonomy" id="29311"/>
    <lineage>
        <taxon>Bacteria</taxon>
        <taxon>Bacillati</taxon>
        <taxon>Actinomycetota</taxon>
        <taxon>Actinomycetes</taxon>
        <taxon>Mycobacteriales</taxon>
        <taxon>Mycobacteriaceae</taxon>
        <taxon>Mycobacterium</taxon>
    </lineage>
</organism>